<comment type="similarity">
    <text evidence="1 4">Belongs to the cyclophilin-type PPIase family.</text>
</comment>
<evidence type="ECO:0000313" key="8">
    <source>
        <dbReference type="Proteomes" id="UP001248581"/>
    </source>
</evidence>
<evidence type="ECO:0000256" key="4">
    <source>
        <dbReference type="RuleBase" id="RU363019"/>
    </source>
</evidence>
<dbReference type="PANTHER" id="PTHR45625">
    <property type="entry name" value="PEPTIDYL-PROLYL CIS-TRANS ISOMERASE-RELATED"/>
    <property type="match status" value="1"/>
</dbReference>
<gene>
    <name evidence="7" type="ORF">RI845_15065</name>
</gene>
<dbReference type="RefSeq" id="WP_348386994.1">
    <property type="nucleotide sequence ID" value="NZ_CP134146.1"/>
</dbReference>
<dbReference type="InterPro" id="IPR029000">
    <property type="entry name" value="Cyclophilin-like_dom_sf"/>
</dbReference>
<keyword evidence="8" id="KW-1185">Reference proteome</keyword>
<evidence type="ECO:0000256" key="5">
    <source>
        <dbReference type="SAM" id="Phobius"/>
    </source>
</evidence>
<keyword evidence="5" id="KW-0812">Transmembrane</keyword>
<dbReference type="PROSITE" id="PS00170">
    <property type="entry name" value="CSA_PPIASE_1"/>
    <property type="match status" value="1"/>
</dbReference>
<feature type="domain" description="PPIase cyclophilin-type" evidence="6">
    <location>
        <begin position="77"/>
        <end position="216"/>
    </location>
</feature>
<dbReference type="InterPro" id="IPR044666">
    <property type="entry name" value="Cyclophilin_A-like"/>
</dbReference>
<dbReference type="PANTHER" id="PTHR45625:SF4">
    <property type="entry name" value="PEPTIDYLPROLYL ISOMERASE DOMAIN AND WD REPEAT-CONTAINING PROTEIN 1"/>
    <property type="match status" value="1"/>
</dbReference>
<comment type="catalytic activity">
    <reaction evidence="4">
        <text>[protein]-peptidylproline (omega=180) = [protein]-peptidylproline (omega=0)</text>
        <dbReference type="Rhea" id="RHEA:16237"/>
        <dbReference type="Rhea" id="RHEA-COMP:10747"/>
        <dbReference type="Rhea" id="RHEA-COMP:10748"/>
        <dbReference type="ChEBI" id="CHEBI:83833"/>
        <dbReference type="ChEBI" id="CHEBI:83834"/>
        <dbReference type="EC" id="5.2.1.8"/>
    </reaction>
</comment>
<accession>A0ABY9TJ74</accession>
<evidence type="ECO:0000256" key="3">
    <source>
        <dbReference type="ARBA" id="ARBA00023235"/>
    </source>
</evidence>
<proteinExistence type="inferred from homology"/>
<evidence type="ECO:0000256" key="2">
    <source>
        <dbReference type="ARBA" id="ARBA00023110"/>
    </source>
</evidence>
<evidence type="ECO:0000259" key="6">
    <source>
        <dbReference type="PROSITE" id="PS50072"/>
    </source>
</evidence>
<keyword evidence="5" id="KW-0472">Membrane</keyword>
<evidence type="ECO:0000313" key="7">
    <source>
        <dbReference type="EMBL" id="WNC67835.1"/>
    </source>
</evidence>
<keyword evidence="5" id="KW-1133">Transmembrane helix</keyword>
<dbReference type="PROSITE" id="PS50072">
    <property type="entry name" value="CSA_PPIASE_2"/>
    <property type="match status" value="1"/>
</dbReference>
<dbReference type="GO" id="GO:0003755">
    <property type="term" value="F:peptidyl-prolyl cis-trans isomerase activity"/>
    <property type="evidence" value="ECO:0007669"/>
    <property type="project" value="UniProtKB-EC"/>
</dbReference>
<reference evidence="8" key="1">
    <citation type="submission" date="2023-09" db="EMBL/GenBank/DDBJ databases">
        <authorList>
            <person name="Li S."/>
            <person name="Li X."/>
            <person name="Zhang C."/>
            <person name="Zhao Z."/>
        </authorList>
    </citation>
    <scope>NUCLEOTIDE SEQUENCE [LARGE SCALE GENOMIC DNA]</scope>
    <source>
        <strain evidence="8">SQ345</strain>
    </source>
</reference>
<comment type="function">
    <text evidence="4">PPIases accelerate the folding of proteins. It catalyzes the cis-trans isomerization of proline imidic peptide bonds in oligopeptides.</text>
</comment>
<dbReference type="SUPFAM" id="SSF50891">
    <property type="entry name" value="Cyclophilin-like"/>
    <property type="match status" value="1"/>
</dbReference>
<dbReference type="Proteomes" id="UP001248581">
    <property type="component" value="Chromosome"/>
</dbReference>
<organism evidence="7 8">
    <name type="scientific">Thalassotalea nanhaiensis</name>
    <dbReference type="NCBI Taxonomy" id="3065648"/>
    <lineage>
        <taxon>Bacteria</taxon>
        <taxon>Pseudomonadati</taxon>
        <taxon>Pseudomonadota</taxon>
        <taxon>Gammaproteobacteria</taxon>
        <taxon>Alteromonadales</taxon>
        <taxon>Colwelliaceae</taxon>
        <taxon>Thalassotalea</taxon>
    </lineage>
</organism>
<evidence type="ECO:0000256" key="1">
    <source>
        <dbReference type="ARBA" id="ARBA00007365"/>
    </source>
</evidence>
<dbReference type="InterPro" id="IPR020892">
    <property type="entry name" value="Cyclophilin-type_PPIase_CS"/>
</dbReference>
<dbReference type="CDD" id="cd00317">
    <property type="entry name" value="cyclophilin"/>
    <property type="match status" value="1"/>
</dbReference>
<sequence>MKAFTKKIGYVYAFAISALIIGTLVDNDPALKSMDTFITEQNIDKSAPKWKEQLPKPPQVNFAKNKTYFWELVTNKGPVTIELFPQYAPMHVSSTIYLTKLGFYDDLIFHRVIPGFMAQGGDPQGTGRGNPGFKYEGEFHKDASHSKPGMLSMANAGPNTDGSQFFITFKETRFLDGRHTVFGQVVDGMDTLQEFEKLGSQSGRPSEELLIMTATIAVK</sequence>
<dbReference type="InterPro" id="IPR002130">
    <property type="entry name" value="Cyclophilin-type_PPIase_dom"/>
</dbReference>
<dbReference type="Gene3D" id="2.40.100.10">
    <property type="entry name" value="Cyclophilin-like"/>
    <property type="match status" value="1"/>
</dbReference>
<feature type="transmembrane region" description="Helical" evidence="5">
    <location>
        <begin position="7"/>
        <end position="25"/>
    </location>
</feature>
<keyword evidence="2 4" id="KW-0697">Rotamase</keyword>
<name>A0ABY9TJ74_9GAMM</name>
<dbReference type="PRINTS" id="PR00153">
    <property type="entry name" value="CSAPPISMRASE"/>
</dbReference>
<protein>
    <recommendedName>
        <fullName evidence="4">Peptidyl-prolyl cis-trans isomerase</fullName>
        <shortName evidence="4">PPIase</shortName>
        <ecNumber evidence="4">5.2.1.8</ecNumber>
    </recommendedName>
</protein>
<dbReference type="EC" id="5.2.1.8" evidence="4"/>
<keyword evidence="3 4" id="KW-0413">Isomerase</keyword>
<dbReference type="Pfam" id="PF00160">
    <property type="entry name" value="Pro_isomerase"/>
    <property type="match status" value="1"/>
</dbReference>
<dbReference type="EMBL" id="CP134146">
    <property type="protein sequence ID" value="WNC67835.1"/>
    <property type="molecule type" value="Genomic_DNA"/>
</dbReference>